<feature type="transmembrane region" description="Helical" evidence="6">
    <location>
        <begin position="803"/>
        <end position="822"/>
    </location>
</feature>
<feature type="transmembrane region" description="Helical" evidence="6">
    <location>
        <begin position="634"/>
        <end position="652"/>
    </location>
</feature>
<dbReference type="InterPro" id="IPR002541">
    <property type="entry name" value="Cyt_c_assembly"/>
</dbReference>
<name>A0A3B0U3L8_9ZZZZ</name>
<gene>
    <name evidence="9" type="ORF">MNBD_BACTEROID04-1407</name>
</gene>
<keyword evidence="5 6" id="KW-0472">Membrane</keyword>
<evidence type="ECO:0000313" key="9">
    <source>
        <dbReference type="EMBL" id="VAW25591.1"/>
    </source>
</evidence>
<sequence>MKEGEVSDTFFSEKTYINININDGKEQKTPVHHNILFSAIGSNKYKYTTNFKGTDVSVKLTNYIPNAKEVFEVTKDGNKYLHFVESSSGGRHDHYIKNGTIEIIHGITVGFNSPTKSTLNFKTINDKLKLFSVTNGTFFRMSDKFNGTIVKDSLQDLSLLSLYSIAGLQFVVPSNPLKGIYKTVAGNKNDNSFAQLEFDVTAGDETKHLKLKGGKYAIQQPTQISVGNLNFRISYGAKQLKLPFSIKLNDFQLDNYPGSQSAMSFASEVTVIDPNEIFDFRIYMNNILNYKGYKFFQSSYNITPEYEETRLSVNHDFWGSTITYIGYFLLYAGLILILFMKNTRFDSLRKSLQKIRTKKTITSLTLLLITSIAFSQQHNFLVTETQIDSVLKANIISPKHAERFNKLIIQDAGGRMKPVHTYASELLRKVSKHETFRDMNATQVFLSIQQNPRIWFQIPVIYIEKGDTKLRDLIGIPHENKYASLANFFDLKGTYKLAKEQQKAQKAQIKSKFEKDVINVDRRINLLYSALMGDVLKIFPIPNDPTNKWVSQSALNSNDFRGKDSLYVKQLLPLYLQTLSEANTTNDYSNSNKILDGIIKFQKKYGSAVYPSEKKIELEITYNKYDIFKKLFSYYMYIGTLMFLLVIFQIFNNNKTIRFLINVSTVIIIGLFLMHTGGLIARWIVSGHAPWSNAYESMIYVGWATMLFGLIFGRKSSMTIAATAFLTAFILMVAHWNWMDPEIANLVPVLNSYWLMIHVAIIVASYGPFALGMILGLISLLLMILTTKKNKNKVGLMIKELTIINEMSLTVGLVLLTIGNFLGGQWANESWGRYWGWDPKETWALISIMIYAFVLHLRLVPGLRSKFTFNLFSIAAFAS</sequence>
<dbReference type="GO" id="GO:0017004">
    <property type="term" value="P:cytochrome complex assembly"/>
    <property type="evidence" value="ECO:0007669"/>
    <property type="project" value="UniProtKB-KW"/>
</dbReference>
<proteinExistence type="predicted"/>
<keyword evidence="4 6" id="KW-1133">Transmembrane helix</keyword>
<keyword evidence="3" id="KW-0201">Cytochrome c-type biogenesis</keyword>
<feature type="transmembrane region" description="Helical" evidence="6">
    <location>
        <begin position="753"/>
        <end position="782"/>
    </location>
</feature>
<reference evidence="9" key="1">
    <citation type="submission" date="2018-06" db="EMBL/GenBank/DDBJ databases">
        <authorList>
            <person name="Zhirakovskaya E."/>
        </authorList>
    </citation>
    <scope>NUCLEOTIDE SEQUENCE</scope>
</reference>
<organism evidence="9">
    <name type="scientific">hydrothermal vent metagenome</name>
    <dbReference type="NCBI Taxonomy" id="652676"/>
    <lineage>
        <taxon>unclassified sequences</taxon>
        <taxon>metagenomes</taxon>
        <taxon>ecological metagenomes</taxon>
    </lineage>
</organism>
<dbReference type="EMBL" id="UOER01000455">
    <property type="protein sequence ID" value="VAW25591.1"/>
    <property type="molecule type" value="Genomic_DNA"/>
</dbReference>
<feature type="domain" description="Cytochrome c assembly protein" evidence="7">
    <location>
        <begin position="691"/>
        <end position="871"/>
    </location>
</feature>
<evidence type="ECO:0000256" key="6">
    <source>
        <dbReference type="SAM" id="Phobius"/>
    </source>
</evidence>
<feature type="transmembrane region" description="Helical" evidence="6">
    <location>
        <begin position="659"/>
        <end position="685"/>
    </location>
</feature>
<dbReference type="PANTHER" id="PTHR30071:SF1">
    <property type="entry name" value="CYTOCHROME B_B6 PROTEIN-RELATED"/>
    <property type="match status" value="1"/>
</dbReference>
<dbReference type="GO" id="GO:0005886">
    <property type="term" value="C:plasma membrane"/>
    <property type="evidence" value="ECO:0007669"/>
    <property type="project" value="TreeGrafter"/>
</dbReference>
<evidence type="ECO:0000259" key="7">
    <source>
        <dbReference type="Pfam" id="PF01578"/>
    </source>
</evidence>
<feature type="transmembrane region" description="Helical" evidence="6">
    <location>
        <begin position="842"/>
        <end position="860"/>
    </location>
</feature>
<dbReference type="Pfam" id="PF01578">
    <property type="entry name" value="Cytochrom_C_asm"/>
    <property type="match status" value="1"/>
</dbReference>
<protein>
    <submittedName>
        <fullName evidence="9">Cytochrome C-type biogenesis protein</fullName>
    </submittedName>
</protein>
<feature type="transmembrane region" description="Helical" evidence="6">
    <location>
        <begin position="720"/>
        <end position="738"/>
    </location>
</feature>
<evidence type="ECO:0000256" key="3">
    <source>
        <dbReference type="ARBA" id="ARBA00022748"/>
    </source>
</evidence>
<dbReference type="PANTHER" id="PTHR30071">
    <property type="entry name" value="HEME EXPORTER PROTEIN C"/>
    <property type="match status" value="1"/>
</dbReference>
<feature type="transmembrane region" description="Helical" evidence="6">
    <location>
        <begin position="317"/>
        <end position="339"/>
    </location>
</feature>
<feature type="domain" description="ResB-like" evidence="8">
    <location>
        <begin position="223"/>
        <end position="304"/>
    </location>
</feature>
<evidence type="ECO:0000256" key="5">
    <source>
        <dbReference type="ARBA" id="ARBA00023136"/>
    </source>
</evidence>
<feature type="transmembrane region" description="Helical" evidence="6">
    <location>
        <begin position="360"/>
        <end position="376"/>
    </location>
</feature>
<keyword evidence="2 6" id="KW-0812">Transmembrane</keyword>
<dbReference type="GO" id="GO:0020037">
    <property type="term" value="F:heme binding"/>
    <property type="evidence" value="ECO:0007669"/>
    <property type="project" value="InterPro"/>
</dbReference>
<evidence type="ECO:0000259" key="8">
    <source>
        <dbReference type="Pfam" id="PF05140"/>
    </source>
</evidence>
<comment type="subcellular location">
    <subcellularLocation>
        <location evidence="1">Membrane</location>
        <topology evidence="1">Multi-pass membrane protein</topology>
    </subcellularLocation>
</comment>
<evidence type="ECO:0000256" key="2">
    <source>
        <dbReference type="ARBA" id="ARBA00022692"/>
    </source>
</evidence>
<feature type="non-terminal residue" evidence="9">
    <location>
        <position position="879"/>
    </location>
</feature>
<dbReference type="InterPro" id="IPR045062">
    <property type="entry name" value="Cyt_c_biogenesis_CcsA/CcmC"/>
</dbReference>
<evidence type="ECO:0000256" key="1">
    <source>
        <dbReference type="ARBA" id="ARBA00004141"/>
    </source>
</evidence>
<accession>A0A3B0U3L8</accession>
<feature type="transmembrane region" description="Helical" evidence="6">
    <location>
        <begin position="697"/>
        <end position="713"/>
    </location>
</feature>
<dbReference type="InterPro" id="IPR007816">
    <property type="entry name" value="ResB-like_domain"/>
</dbReference>
<dbReference type="Pfam" id="PF05140">
    <property type="entry name" value="ResB"/>
    <property type="match status" value="1"/>
</dbReference>
<dbReference type="AlphaFoldDB" id="A0A3B0U3L8"/>
<evidence type="ECO:0000256" key="4">
    <source>
        <dbReference type="ARBA" id="ARBA00022989"/>
    </source>
</evidence>